<evidence type="ECO:0000313" key="2">
    <source>
        <dbReference type="EMBL" id="KAG7394437.1"/>
    </source>
</evidence>
<evidence type="ECO:0000313" key="3">
    <source>
        <dbReference type="Proteomes" id="UP000693981"/>
    </source>
</evidence>
<sequence>MGFPLPRGYFKGVDVSGVQRQELNDLVHHRVKTLLKDEQRYRERIARYQPVVHPGEWMSTSRSSEHKDLQLYRRRRRGRSLRELAMEEDFREARRAVESGHPSMVAIGYVDGSIEDMMYGMSATSQADLMTGFSYKNPPRDCAVLGHLGHATPEDPFRSADFIWVLPKLPPAAKQVDVCYLKATGVESDAIGNRYGYLVLHSVDLSECPPFDKRYKVTRAKMYFACLFREIDGGSLQVIVRGIFDLAGTIKVDFMLKHATASFITGLLNGVGIGESKKLTLLACRNQSARRDLAQAPTPTQCSMCSKRGHTNKLVAKTVLWYVVLDQCRVCGDTICSKCAEDVKTHSSMKRFFLGAKRACKEYTCCPSCVRDAKNMSGVRPADPEFEVVADYYRIRRSQSQSQLQSSHSSTSSNGSASDAPPPMFSLDSVTQNRPMISNKSQGMWTNSTVDESVEDDYRFSDASELNSADYNFDSGEEANGFAVMELDYQSVPSTQRLPGPDADEVVPWEERSQINVQDDFTNFSRSARPQVGQIGQPEGLLERLQQMNILAEDTKARMDEIIKP</sequence>
<dbReference type="AlphaFoldDB" id="A0A8T1WKK1"/>
<accession>A0A8T1WKK1</accession>
<feature type="compositionally biased region" description="Low complexity" evidence="1">
    <location>
        <begin position="399"/>
        <end position="418"/>
    </location>
</feature>
<dbReference type="OrthoDB" id="97475at2759"/>
<evidence type="ECO:0008006" key="4">
    <source>
        <dbReference type="Google" id="ProtNLM"/>
    </source>
</evidence>
<evidence type="ECO:0000256" key="1">
    <source>
        <dbReference type="SAM" id="MobiDB-lite"/>
    </source>
</evidence>
<dbReference type="Proteomes" id="UP000693981">
    <property type="component" value="Unassembled WGS sequence"/>
</dbReference>
<reference evidence="2" key="1">
    <citation type="submission" date="2021-02" db="EMBL/GenBank/DDBJ databases">
        <authorList>
            <person name="Palmer J.M."/>
        </authorList>
    </citation>
    <scope>NUCLEOTIDE SEQUENCE</scope>
    <source>
        <strain evidence="2">SCRP23</strain>
    </source>
</reference>
<dbReference type="EMBL" id="JAGDFL010000273">
    <property type="protein sequence ID" value="KAG7394437.1"/>
    <property type="molecule type" value="Genomic_DNA"/>
</dbReference>
<name>A0A8T1WKK1_9STRA</name>
<dbReference type="InterPro" id="IPR052727">
    <property type="entry name" value="Rab4/Rab5_effector"/>
</dbReference>
<proteinExistence type="predicted"/>
<dbReference type="PANTHER" id="PTHR13510">
    <property type="entry name" value="FYVE-FINGER-CONTAINING RAB5 EFFECTOR PROTEIN RABENOSYN-5-RELATED"/>
    <property type="match status" value="1"/>
</dbReference>
<comment type="caution">
    <text evidence="2">The sequence shown here is derived from an EMBL/GenBank/DDBJ whole genome shotgun (WGS) entry which is preliminary data.</text>
</comment>
<protein>
    <recommendedName>
        <fullName evidence="4">FYVE-type domain-containing protein</fullName>
    </recommendedName>
</protein>
<dbReference type="PANTHER" id="PTHR13510:SF44">
    <property type="entry name" value="RABENOSYN-5"/>
    <property type="match status" value="1"/>
</dbReference>
<feature type="region of interest" description="Disordered" evidence="1">
    <location>
        <begin position="399"/>
        <end position="430"/>
    </location>
</feature>
<organism evidence="2 3">
    <name type="scientific">Phytophthora boehmeriae</name>
    <dbReference type="NCBI Taxonomy" id="109152"/>
    <lineage>
        <taxon>Eukaryota</taxon>
        <taxon>Sar</taxon>
        <taxon>Stramenopiles</taxon>
        <taxon>Oomycota</taxon>
        <taxon>Peronosporomycetes</taxon>
        <taxon>Peronosporales</taxon>
        <taxon>Peronosporaceae</taxon>
        <taxon>Phytophthora</taxon>
    </lineage>
</organism>
<keyword evidence="3" id="KW-1185">Reference proteome</keyword>
<gene>
    <name evidence="2" type="ORF">PHYBOEH_005207</name>
</gene>